<reference evidence="2 3" key="1">
    <citation type="submission" date="2024-06" db="EMBL/GenBank/DDBJ databases">
        <title>A chromosome level genome sequence of Diviner's sage (Salvia divinorum).</title>
        <authorList>
            <person name="Ford S.A."/>
            <person name="Ro D.-K."/>
            <person name="Ness R.W."/>
            <person name="Phillips M.A."/>
        </authorList>
    </citation>
    <scope>NUCLEOTIDE SEQUENCE [LARGE SCALE GENOMIC DNA]</scope>
    <source>
        <strain evidence="2">SAF-2024a</strain>
        <tissue evidence="2">Leaf</tissue>
    </source>
</reference>
<evidence type="ECO:0000313" key="2">
    <source>
        <dbReference type="EMBL" id="KAL1558701.1"/>
    </source>
</evidence>
<name>A0ABD1HUK5_SALDI</name>
<organism evidence="2 3">
    <name type="scientific">Salvia divinorum</name>
    <name type="common">Maria pastora</name>
    <name type="synonym">Diviner's sage</name>
    <dbReference type="NCBI Taxonomy" id="28513"/>
    <lineage>
        <taxon>Eukaryota</taxon>
        <taxon>Viridiplantae</taxon>
        <taxon>Streptophyta</taxon>
        <taxon>Embryophyta</taxon>
        <taxon>Tracheophyta</taxon>
        <taxon>Spermatophyta</taxon>
        <taxon>Magnoliopsida</taxon>
        <taxon>eudicotyledons</taxon>
        <taxon>Gunneridae</taxon>
        <taxon>Pentapetalae</taxon>
        <taxon>asterids</taxon>
        <taxon>lamiids</taxon>
        <taxon>Lamiales</taxon>
        <taxon>Lamiaceae</taxon>
        <taxon>Nepetoideae</taxon>
        <taxon>Mentheae</taxon>
        <taxon>Salviinae</taxon>
        <taxon>Salvia</taxon>
        <taxon>Salvia subgen. Calosphace</taxon>
    </lineage>
</organism>
<dbReference type="EMBL" id="JBEAFC010000004">
    <property type="protein sequence ID" value="KAL1558701.1"/>
    <property type="molecule type" value="Genomic_DNA"/>
</dbReference>
<feature type="compositionally biased region" description="Basic residues" evidence="1">
    <location>
        <begin position="33"/>
        <end position="43"/>
    </location>
</feature>
<gene>
    <name evidence="2" type="ORF">AAHA92_09133</name>
</gene>
<feature type="region of interest" description="Disordered" evidence="1">
    <location>
        <begin position="19"/>
        <end position="47"/>
    </location>
</feature>
<dbReference type="AlphaFoldDB" id="A0ABD1HUK5"/>
<evidence type="ECO:0000256" key="1">
    <source>
        <dbReference type="SAM" id="MobiDB-lite"/>
    </source>
</evidence>
<comment type="caution">
    <text evidence="2">The sequence shown here is derived from an EMBL/GenBank/DDBJ whole genome shotgun (WGS) entry which is preliminary data.</text>
</comment>
<proteinExistence type="predicted"/>
<dbReference type="Proteomes" id="UP001567538">
    <property type="component" value="Unassembled WGS sequence"/>
</dbReference>
<evidence type="ECO:0000313" key="3">
    <source>
        <dbReference type="Proteomes" id="UP001567538"/>
    </source>
</evidence>
<sequence length="68" mass="7622">METGSSGCWVAEEEGCCTPKRGIPARTTPPPPPRKKPLEKRKKPLENFFEPPDLEQLFVALRRAEACV</sequence>
<protein>
    <submittedName>
        <fullName evidence="2">Uncharacterized protein</fullName>
    </submittedName>
</protein>
<keyword evidence="3" id="KW-1185">Reference proteome</keyword>
<accession>A0ABD1HUK5</accession>